<evidence type="ECO:0000256" key="7">
    <source>
        <dbReference type="ARBA" id="ARBA00022989"/>
    </source>
</evidence>
<accession>A0A0C7G5L8</accession>
<sequence length="318" mass="37590">MHILNLDTQIYLDHFQDNFYNNNNSYLILSTPYELKKLQTILEIDDITFKDCLNFDDSIKLDLFNNYDFLSLNTFEVIDREAVIKEINIYLADNYILVVSDKNHYIYNYVIKLMTGNLVFDKTTFLALFKINYLIFKEIIVNEFETLEKIEDMILDMEDKMLEGVEDNHFHEISHIRSLTRNIVKNIRPLLYIGDRILKDNIRYLTYSNIKEYNLDKLQSIDFGIDKLYNFSISTRELADKLLDIYSSQVAEKTNSLITKLTLLTAISAPLTIITGIYGMNFDFMPELRWQYGYPLALGVMFLIIFISILIFKFKKFL</sequence>
<comment type="similarity">
    <text evidence="2">Belongs to the CorA metal ion transporter (MIT) (TC 1.A.35) family.</text>
</comment>
<comment type="function">
    <text evidence="11">Mediates influx of magnesium ions. Alternates between open and closed states. Activated by low cytoplasmic Mg(2+) levels. Inactive when cytoplasmic Mg(2+) levels are high.</text>
</comment>
<feature type="transmembrane region" description="Helical" evidence="12">
    <location>
        <begin position="292"/>
        <end position="312"/>
    </location>
</feature>
<dbReference type="GO" id="GO:0000287">
    <property type="term" value="F:magnesium ion binding"/>
    <property type="evidence" value="ECO:0007669"/>
    <property type="project" value="TreeGrafter"/>
</dbReference>
<dbReference type="OrthoDB" id="9803416at2"/>
<keyword evidence="3" id="KW-0813">Transport</keyword>
<dbReference type="AlphaFoldDB" id="A0A0C7G5L8"/>
<dbReference type="PANTHER" id="PTHR46494:SF1">
    <property type="entry name" value="CORA FAMILY METAL ION TRANSPORTER (EUROFUNG)"/>
    <property type="match status" value="1"/>
</dbReference>
<dbReference type="SUPFAM" id="SSF143865">
    <property type="entry name" value="CorA soluble domain-like"/>
    <property type="match status" value="1"/>
</dbReference>
<dbReference type="GO" id="GO:0050897">
    <property type="term" value="F:cobalt ion binding"/>
    <property type="evidence" value="ECO:0007669"/>
    <property type="project" value="TreeGrafter"/>
</dbReference>
<gene>
    <name evidence="13" type="primary">corA_2</name>
    <name evidence="13" type="ORF">R28058_13721</name>
</gene>
<protein>
    <submittedName>
        <fullName evidence="13">Cation (Mg2 and Co2 ) transport-related</fullName>
    </submittedName>
</protein>
<evidence type="ECO:0000313" key="13">
    <source>
        <dbReference type="EMBL" id="CEQ03639.1"/>
    </source>
</evidence>
<dbReference type="InterPro" id="IPR045861">
    <property type="entry name" value="CorA_cytoplasmic_dom"/>
</dbReference>
<dbReference type="PANTHER" id="PTHR46494">
    <property type="entry name" value="CORA FAMILY METAL ION TRANSPORTER (EUROFUNG)"/>
    <property type="match status" value="1"/>
</dbReference>
<dbReference type="GO" id="GO:0015095">
    <property type="term" value="F:magnesium ion transmembrane transporter activity"/>
    <property type="evidence" value="ECO:0007669"/>
    <property type="project" value="TreeGrafter"/>
</dbReference>
<comment type="subcellular location">
    <subcellularLocation>
        <location evidence="1">Cell membrane</location>
        <topology evidence="1">Multi-pass membrane protein</topology>
    </subcellularLocation>
</comment>
<comment type="catalytic activity">
    <reaction evidence="10">
        <text>Mg(2+)(in) = Mg(2+)(out)</text>
        <dbReference type="Rhea" id="RHEA:29827"/>
        <dbReference type="ChEBI" id="CHEBI:18420"/>
    </reaction>
</comment>
<dbReference type="InterPro" id="IPR045863">
    <property type="entry name" value="CorA_TM1_TM2"/>
</dbReference>
<reference evidence="13 14" key="1">
    <citation type="submission" date="2015-01" db="EMBL/GenBank/DDBJ databases">
        <authorList>
            <person name="Aslett A.Martin."/>
            <person name="De Silva Nishadi"/>
        </authorList>
    </citation>
    <scope>NUCLEOTIDE SEQUENCE [LARGE SCALE GENOMIC DNA]</scope>
    <source>
        <strain evidence="13 14">R28058</strain>
    </source>
</reference>
<evidence type="ECO:0000256" key="1">
    <source>
        <dbReference type="ARBA" id="ARBA00004651"/>
    </source>
</evidence>
<keyword evidence="7 12" id="KW-1133">Transmembrane helix</keyword>
<evidence type="ECO:0000256" key="9">
    <source>
        <dbReference type="ARBA" id="ARBA00023136"/>
    </source>
</evidence>
<keyword evidence="8" id="KW-0406">Ion transport</keyword>
<name>A0A0C7G5L8_PARSO</name>
<dbReference type="Pfam" id="PF01544">
    <property type="entry name" value="CorA"/>
    <property type="match status" value="1"/>
</dbReference>
<evidence type="ECO:0000256" key="11">
    <source>
        <dbReference type="ARBA" id="ARBA00045497"/>
    </source>
</evidence>
<evidence type="ECO:0000256" key="8">
    <source>
        <dbReference type="ARBA" id="ARBA00023065"/>
    </source>
</evidence>
<dbReference type="Proteomes" id="UP000049127">
    <property type="component" value="Unassembled WGS sequence"/>
</dbReference>
<evidence type="ECO:0000256" key="4">
    <source>
        <dbReference type="ARBA" id="ARBA00022475"/>
    </source>
</evidence>
<dbReference type="EMBL" id="CEKZ01000003">
    <property type="protein sequence ID" value="CEQ03639.1"/>
    <property type="molecule type" value="Genomic_DNA"/>
</dbReference>
<dbReference type="RefSeq" id="WP_055341901.1">
    <property type="nucleotide sequence ID" value="NZ_CDNI01000003.1"/>
</dbReference>
<evidence type="ECO:0000256" key="3">
    <source>
        <dbReference type="ARBA" id="ARBA00022448"/>
    </source>
</evidence>
<dbReference type="Gene3D" id="1.20.58.340">
    <property type="entry name" value="Magnesium transport protein CorA, transmembrane region"/>
    <property type="match status" value="2"/>
</dbReference>
<keyword evidence="9 12" id="KW-0472">Membrane</keyword>
<dbReference type="InterPro" id="IPR002523">
    <property type="entry name" value="MgTranspt_CorA/ZnTranspt_ZntB"/>
</dbReference>
<dbReference type="GO" id="GO:0005886">
    <property type="term" value="C:plasma membrane"/>
    <property type="evidence" value="ECO:0007669"/>
    <property type="project" value="UniProtKB-SubCell"/>
</dbReference>
<dbReference type="Gene3D" id="3.30.460.20">
    <property type="entry name" value="CorA soluble domain-like"/>
    <property type="match status" value="1"/>
</dbReference>
<evidence type="ECO:0000256" key="6">
    <source>
        <dbReference type="ARBA" id="ARBA00022842"/>
    </source>
</evidence>
<keyword evidence="5 12" id="KW-0812">Transmembrane</keyword>
<evidence type="ECO:0000256" key="12">
    <source>
        <dbReference type="SAM" id="Phobius"/>
    </source>
</evidence>
<evidence type="ECO:0000313" key="14">
    <source>
        <dbReference type="Proteomes" id="UP000049127"/>
    </source>
</evidence>
<evidence type="ECO:0000256" key="5">
    <source>
        <dbReference type="ARBA" id="ARBA00022692"/>
    </source>
</evidence>
<feature type="transmembrane region" description="Helical" evidence="12">
    <location>
        <begin position="261"/>
        <end position="280"/>
    </location>
</feature>
<keyword evidence="4" id="KW-1003">Cell membrane</keyword>
<dbReference type="FunFam" id="1.20.58.340:FF:000004">
    <property type="entry name" value="Magnesium transport protein CorA"/>
    <property type="match status" value="1"/>
</dbReference>
<evidence type="ECO:0000256" key="2">
    <source>
        <dbReference type="ARBA" id="ARBA00009765"/>
    </source>
</evidence>
<keyword evidence="6" id="KW-0460">Magnesium</keyword>
<dbReference type="GO" id="GO:0015087">
    <property type="term" value="F:cobalt ion transmembrane transporter activity"/>
    <property type="evidence" value="ECO:0007669"/>
    <property type="project" value="TreeGrafter"/>
</dbReference>
<evidence type="ECO:0000256" key="10">
    <source>
        <dbReference type="ARBA" id="ARBA00034269"/>
    </source>
</evidence>
<organism evidence="13 14">
    <name type="scientific">Paraclostridium sordellii</name>
    <name type="common">Clostridium sordellii</name>
    <dbReference type="NCBI Taxonomy" id="1505"/>
    <lineage>
        <taxon>Bacteria</taxon>
        <taxon>Bacillati</taxon>
        <taxon>Bacillota</taxon>
        <taxon>Clostridia</taxon>
        <taxon>Peptostreptococcales</taxon>
        <taxon>Peptostreptococcaceae</taxon>
        <taxon>Paraclostridium</taxon>
    </lineage>
</organism>
<dbReference type="SUPFAM" id="SSF144083">
    <property type="entry name" value="Magnesium transport protein CorA, transmembrane region"/>
    <property type="match status" value="1"/>
</dbReference>
<proteinExistence type="inferred from homology"/>